<evidence type="ECO:0000313" key="3">
    <source>
        <dbReference type="Proteomes" id="UP000289841"/>
    </source>
</evidence>
<feature type="transmembrane region" description="Helical" evidence="1">
    <location>
        <begin position="6"/>
        <end position="32"/>
    </location>
</feature>
<keyword evidence="3" id="KW-1185">Reference proteome</keyword>
<name>A0A449BBQ1_HAPAX</name>
<reference evidence="2 3" key="1">
    <citation type="submission" date="2019-01" db="EMBL/GenBank/DDBJ databases">
        <authorList>
            <consortium name="Pathogen Informatics"/>
        </authorList>
    </citation>
    <scope>NUCLEOTIDE SEQUENCE [LARGE SCALE GENOMIC DNA]</scope>
    <source>
        <strain evidence="2 3">NCTC10138</strain>
    </source>
</reference>
<keyword evidence="1" id="KW-0812">Transmembrane</keyword>
<dbReference type="OrthoDB" id="385328at2"/>
<dbReference type="Proteomes" id="UP000289841">
    <property type="component" value="Chromosome"/>
</dbReference>
<dbReference type="RefSeq" id="WP_026390879.1">
    <property type="nucleotide sequence ID" value="NZ_LR215048.1"/>
</dbReference>
<accession>A0A449BBQ1</accession>
<keyword evidence="1" id="KW-1133">Transmembrane helix</keyword>
<keyword evidence="1" id="KW-0472">Membrane</keyword>
<protein>
    <submittedName>
        <fullName evidence="2">Uncharacterized protein</fullName>
    </submittedName>
</protein>
<gene>
    <name evidence="2" type="ORF">NCTC10138_00221</name>
</gene>
<dbReference type="EMBL" id="LR215048">
    <property type="protein sequence ID" value="VEU79868.1"/>
    <property type="molecule type" value="Genomic_DNA"/>
</dbReference>
<organism evidence="2 3">
    <name type="scientific">Haploplasma axanthum</name>
    <name type="common">Acholeplasma axanthum</name>
    <dbReference type="NCBI Taxonomy" id="29552"/>
    <lineage>
        <taxon>Bacteria</taxon>
        <taxon>Bacillati</taxon>
        <taxon>Mycoplasmatota</taxon>
        <taxon>Mollicutes</taxon>
        <taxon>Acholeplasmatales</taxon>
        <taxon>Acholeplasmataceae</taxon>
        <taxon>Haploplasma</taxon>
    </lineage>
</organism>
<dbReference type="KEGG" id="aaxa:NCTC10138_00221"/>
<dbReference type="AlphaFoldDB" id="A0A449BBQ1"/>
<proteinExistence type="predicted"/>
<evidence type="ECO:0000313" key="2">
    <source>
        <dbReference type="EMBL" id="VEU79868.1"/>
    </source>
</evidence>
<evidence type="ECO:0000256" key="1">
    <source>
        <dbReference type="SAM" id="Phobius"/>
    </source>
</evidence>
<sequence length="227" mass="26869">MRNFMISNIYFILGLLIVVIIILAVVILLLTIPKKEEKVPKTLYTKTNKIIFNSDLRDESEAIINDDLSEENDLKLSIKYNYSFQARMHLAPIESQQRFSELKNYLLAFPNVDVKKSWKYERFMHKGKPVLKMWIHGNNLKVYYNISPQKLYNKKYNVEDVSYARMHETTPSLLIVNGPRLLEYAKELIDMYMMQYEKINKIPTVDYTVGYIDKNKLIEMKLIKIVN</sequence>